<name>A0A818M1A1_9BILA</name>
<evidence type="ECO:0008006" key="7">
    <source>
        <dbReference type="Google" id="ProtNLM"/>
    </source>
</evidence>
<evidence type="ECO:0000313" key="3">
    <source>
        <dbReference type="EMBL" id="CAF1204270.1"/>
    </source>
</evidence>
<dbReference type="AlphaFoldDB" id="A0A818M1A1"/>
<feature type="transmembrane region" description="Helical" evidence="1">
    <location>
        <begin position="7"/>
        <end position="26"/>
    </location>
</feature>
<dbReference type="EMBL" id="CAJOAZ010000219">
    <property type="protein sequence ID" value="CAF3580670.1"/>
    <property type="molecule type" value="Genomic_DNA"/>
</dbReference>
<dbReference type="Proteomes" id="UP000663891">
    <property type="component" value="Unassembled WGS sequence"/>
</dbReference>
<evidence type="ECO:0000256" key="1">
    <source>
        <dbReference type="SAM" id="Phobius"/>
    </source>
</evidence>
<dbReference type="EMBL" id="CAJOAY010002048">
    <property type="protein sequence ID" value="CAF3915210.1"/>
    <property type="molecule type" value="Genomic_DNA"/>
</dbReference>
<dbReference type="Proteomes" id="UP000663845">
    <property type="component" value="Unassembled WGS sequence"/>
</dbReference>
<dbReference type="Gene3D" id="3.40.50.150">
    <property type="entry name" value="Vaccinia Virus protein VP39"/>
    <property type="match status" value="1"/>
</dbReference>
<dbReference type="SUPFAM" id="SSF53335">
    <property type="entry name" value="S-adenosyl-L-methionine-dependent methyltransferases"/>
    <property type="match status" value="1"/>
</dbReference>
<dbReference type="EMBL" id="CAJNOG010000233">
    <property type="protein sequence ID" value="CAF1101219.1"/>
    <property type="molecule type" value="Genomic_DNA"/>
</dbReference>
<accession>A0A818M1A1</accession>
<reference evidence="4" key="1">
    <citation type="submission" date="2021-02" db="EMBL/GenBank/DDBJ databases">
        <authorList>
            <person name="Nowell W R."/>
        </authorList>
    </citation>
    <scope>NUCLEOTIDE SEQUENCE</scope>
</reference>
<dbReference type="InterPro" id="IPR029063">
    <property type="entry name" value="SAM-dependent_MTases_sf"/>
</dbReference>
<gene>
    <name evidence="2" type="ORF">JYZ213_LOCUS21395</name>
    <name evidence="5" type="ORF">OKA104_LOCUS24948</name>
    <name evidence="4" type="ORF">OXD698_LOCUS5391</name>
    <name evidence="3" type="ORF">VCS650_LOCUS25815</name>
</gene>
<dbReference type="Proteomes" id="UP000663844">
    <property type="component" value="Unassembled WGS sequence"/>
</dbReference>
<dbReference type="EMBL" id="CAJNON010000336">
    <property type="protein sequence ID" value="CAF1204270.1"/>
    <property type="molecule type" value="Genomic_DNA"/>
</dbReference>
<evidence type="ECO:0000313" key="6">
    <source>
        <dbReference type="Proteomes" id="UP000663844"/>
    </source>
</evidence>
<organism evidence="4 6">
    <name type="scientific">Adineta steineri</name>
    <dbReference type="NCBI Taxonomy" id="433720"/>
    <lineage>
        <taxon>Eukaryota</taxon>
        <taxon>Metazoa</taxon>
        <taxon>Spiralia</taxon>
        <taxon>Gnathifera</taxon>
        <taxon>Rotifera</taxon>
        <taxon>Eurotatoria</taxon>
        <taxon>Bdelloidea</taxon>
        <taxon>Adinetida</taxon>
        <taxon>Adinetidae</taxon>
        <taxon>Adineta</taxon>
    </lineage>
</organism>
<keyword evidence="1" id="KW-1133">Transmembrane helix</keyword>
<keyword evidence="1" id="KW-0472">Membrane</keyword>
<dbReference type="Proteomes" id="UP000663881">
    <property type="component" value="Unassembled WGS sequence"/>
</dbReference>
<evidence type="ECO:0000313" key="5">
    <source>
        <dbReference type="EMBL" id="CAF3915210.1"/>
    </source>
</evidence>
<keyword evidence="1" id="KW-0812">Transmembrane</keyword>
<comment type="caution">
    <text evidence="4">The sequence shown here is derived from an EMBL/GenBank/DDBJ whole genome shotgun (WGS) entry which is preliminary data.</text>
</comment>
<evidence type="ECO:0000313" key="4">
    <source>
        <dbReference type="EMBL" id="CAF3580670.1"/>
    </source>
</evidence>
<evidence type="ECO:0000313" key="2">
    <source>
        <dbReference type="EMBL" id="CAF1101219.1"/>
    </source>
</evidence>
<sequence length="306" mass="36002">MTRKNMMVVKILFIIFVSISLLFVWFRRISTNNNSEIKLSNNHRTCVFEANRRAHNFNYTNGWQVYSSLPVIERKMNRSWYWNEEERFRPLDLPNKTCTIIYCGANIVGTDGLHFALAYPSCHIYFLEPVLPFYEELIHSSRIRNLLTGDRSSLYHIYPFGLSNRSYFVNVNEKSFSQGQSLSLTDHTQSLSNNYYKLIVRDVAEILFEFKILKKTTSSIENELSLLHMNCEGCEYDVVERLLTTGLIKHIRHLQFGSHRPIEIQSTVAERYCSIQNSLNISHDRIFGIPWGWERWTHRNISISNL</sequence>
<protein>
    <recommendedName>
        <fullName evidence="7">Methyltransferase FkbM domain-containing protein</fullName>
    </recommendedName>
</protein>
<proteinExistence type="predicted"/>
<dbReference type="OrthoDB" id="40902at2759"/>